<dbReference type="SUPFAM" id="SSF54909">
    <property type="entry name" value="Dimeric alpha+beta barrel"/>
    <property type="match status" value="1"/>
</dbReference>
<dbReference type="RefSeq" id="WP_186947721.1">
    <property type="nucleotide sequence ID" value="NZ_JACOGF010000006.1"/>
</dbReference>
<organism evidence="2 3">
    <name type="scientific">Undibacterium hunanense</name>
    <dbReference type="NCBI Taxonomy" id="2762292"/>
    <lineage>
        <taxon>Bacteria</taxon>
        <taxon>Pseudomonadati</taxon>
        <taxon>Pseudomonadota</taxon>
        <taxon>Betaproteobacteria</taxon>
        <taxon>Burkholderiales</taxon>
        <taxon>Oxalobacteraceae</taxon>
        <taxon>Undibacterium</taxon>
    </lineage>
</organism>
<reference evidence="2 3" key="1">
    <citation type="submission" date="2020-08" db="EMBL/GenBank/DDBJ databases">
        <title>Novel species isolated from subtropical streams in China.</title>
        <authorList>
            <person name="Lu H."/>
        </authorList>
    </citation>
    <scope>NUCLEOTIDE SEQUENCE [LARGE SCALE GENOMIC DNA]</scope>
    <source>
        <strain evidence="2 3">CY18W</strain>
    </source>
</reference>
<proteinExistence type="predicted"/>
<dbReference type="EMBL" id="JACOGF010000006">
    <property type="protein sequence ID" value="MBC3918458.1"/>
    <property type="molecule type" value="Genomic_DNA"/>
</dbReference>
<dbReference type="InterPro" id="IPR011008">
    <property type="entry name" value="Dimeric_a/b-barrel"/>
</dbReference>
<dbReference type="Proteomes" id="UP000650424">
    <property type="component" value="Unassembled WGS sequence"/>
</dbReference>
<evidence type="ECO:0000313" key="2">
    <source>
        <dbReference type="EMBL" id="MBC3918458.1"/>
    </source>
</evidence>
<accession>A0ABR6ZSE4</accession>
<sequence length="113" mass="13103">MKRLIEIRTYRLKPGMAEAFHQAVHGLAVPMLKSRNMDVVAYGHSDHEEATYYLIRSYESRDALEQEQNAFYGSSEWKDGPRKELVDCIDSYMNTLIWVSAEAIESMRELNQA</sequence>
<feature type="domain" description="NIPSNAP" evidence="1">
    <location>
        <begin position="6"/>
        <end position="79"/>
    </location>
</feature>
<dbReference type="Gene3D" id="3.30.70.100">
    <property type="match status" value="1"/>
</dbReference>
<evidence type="ECO:0000313" key="3">
    <source>
        <dbReference type="Proteomes" id="UP000650424"/>
    </source>
</evidence>
<keyword evidence="3" id="KW-1185">Reference proteome</keyword>
<comment type="caution">
    <text evidence="2">The sequence shown here is derived from an EMBL/GenBank/DDBJ whole genome shotgun (WGS) entry which is preliminary data.</text>
</comment>
<dbReference type="Pfam" id="PF07978">
    <property type="entry name" value="NIPSNAP"/>
    <property type="match status" value="1"/>
</dbReference>
<evidence type="ECO:0000259" key="1">
    <source>
        <dbReference type="Pfam" id="PF07978"/>
    </source>
</evidence>
<protein>
    <submittedName>
        <fullName evidence="2">NIPSNAP family protein</fullName>
    </submittedName>
</protein>
<dbReference type="InterPro" id="IPR012577">
    <property type="entry name" value="NIPSNAP"/>
</dbReference>
<name>A0ABR6ZSE4_9BURK</name>
<gene>
    <name evidence="2" type="ORF">H8L32_13280</name>
</gene>